<dbReference type="InterPro" id="IPR017968">
    <property type="entry name" value="Acylphosphatase_CS"/>
</dbReference>
<dbReference type="Proteomes" id="UP000198571">
    <property type="component" value="Unassembled WGS sequence"/>
</dbReference>
<dbReference type="EMBL" id="FOGT01000004">
    <property type="protein sequence ID" value="SER79489.1"/>
    <property type="molecule type" value="Genomic_DNA"/>
</dbReference>
<dbReference type="AlphaFoldDB" id="A0A1H9S5Q5"/>
<organism evidence="8 9">
    <name type="scientific">Salipaludibacillus aurantiacus</name>
    <dbReference type="NCBI Taxonomy" id="1601833"/>
    <lineage>
        <taxon>Bacteria</taxon>
        <taxon>Bacillati</taxon>
        <taxon>Bacillota</taxon>
        <taxon>Bacilli</taxon>
        <taxon>Bacillales</taxon>
        <taxon>Bacillaceae</taxon>
    </lineage>
</organism>
<dbReference type="PROSITE" id="PS51160">
    <property type="entry name" value="ACYLPHOSPHATASE_3"/>
    <property type="match status" value="1"/>
</dbReference>
<evidence type="ECO:0000256" key="2">
    <source>
        <dbReference type="ARBA" id="ARBA00012150"/>
    </source>
</evidence>
<feature type="active site" evidence="5">
    <location>
        <position position="36"/>
    </location>
</feature>
<feature type="domain" description="Acylphosphatase-like" evidence="7">
    <location>
        <begin position="3"/>
        <end position="90"/>
    </location>
</feature>
<evidence type="ECO:0000256" key="4">
    <source>
        <dbReference type="ARBA" id="ARBA00047645"/>
    </source>
</evidence>
<dbReference type="InterPro" id="IPR036046">
    <property type="entry name" value="Acylphosphatase-like_dom_sf"/>
</dbReference>
<keyword evidence="9" id="KW-1185">Reference proteome</keyword>
<dbReference type="Gene3D" id="3.30.70.100">
    <property type="match status" value="1"/>
</dbReference>
<dbReference type="Pfam" id="PF00708">
    <property type="entry name" value="Acylphosphatase"/>
    <property type="match status" value="1"/>
</dbReference>
<dbReference type="InterPro" id="IPR020456">
    <property type="entry name" value="Acylphosphatase"/>
</dbReference>
<evidence type="ECO:0000313" key="8">
    <source>
        <dbReference type="EMBL" id="SER79489.1"/>
    </source>
</evidence>
<dbReference type="PANTHER" id="PTHR47268:SF4">
    <property type="entry name" value="ACYLPHOSPHATASE"/>
    <property type="match status" value="1"/>
</dbReference>
<dbReference type="GO" id="GO:0003998">
    <property type="term" value="F:acylphosphatase activity"/>
    <property type="evidence" value="ECO:0007669"/>
    <property type="project" value="UniProtKB-EC"/>
</dbReference>
<evidence type="ECO:0000256" key="5">
    <source>
        <dbReference type="PROSITE-ProRule" id="PRU00520"/>
    </source>
</evidence>
<comment type="catalytic activity">
    <reaction evidence="4 5">
        <text>an acyl phosphate + H2O = a carboxylate + phosphate + H(+)</text>
        <dbReference type="Rhea" id="RHEA:14965"/>
        <dbReference type="ChEBI" id="CHEBI:15377"/>
        <dbReference type="ChEBI" id="CHEBI:15378"/>
        <dbReference type="ChEBI" id="CHEBI:29067"/>
        <dbReference type="ChEBI" id="CHEBI:43474"/>
        <dbReference type="ChEBI" id="CHEBI:59918"/>
        <dbReference type="EC" id="3.6.1.7"/>
    </reaction>
</comment>
<gene>
    <name evidence="8" type="ORF">SAMN05518684_1045</name>
</gene>
<keyword evidence="5" id="KW-0378">Hydrolase</keyword>
<evidence type="ECO:0000313" key="9">
    <source>
        <dbReference type="Proteomes" id="UP000198571"/>
    </source>
</evidence>
<evidence type="ECO:0000256" key="3">
    <source>
        <dbReference type="ARBA" id="ARBA00015991"/>
    </source>
</evidence>
<accession>A0A1H9S5Q5</accession>
<dbReference type="PROSITE" id="PS00151">
    <property type="entry name" value="ACYLPHOSPHATASE_2"/>
    <property type="match status" value="1"/>
</dbReference>
<dbReference type="SUPFAM" id="SSF54975">
    <property type="entry name" value="Acylphosphatase/BLUF domain-like"/>
    <property type="match status" value="1"/>
</dbReference>
<dbReference type="OrthoDB" id="9808093at2"/>
<name>A0A1H9S5Q5_9BACI</name>
<proteinExistence type="inferred from homology"/>
<dbReference type="STRING" id="1601833.SAMN05518684_1045"/>
<evidence type="ECO:0000259" key="7">
    <source>
        <dbReference type="PROSITE" id="PS51160"/>
    </source>
</evidence>
<sequence>METKRLLVFGNTQGVGFRKYTRKVAYLYNIAGWVQNKPDGSVEIVAQGSSEMMELFIEKVKKGPKKAIVSKVNVLSVNCNKNYKAFKILRK</sequence>
<comment type="similarity">
    <text evidence="1 6">Belongs to the acylphosphatase family.</text>
</comment>
<feature type="active site" evidence="5">
    <location>
        <position position="18"/>
    </location>
</feature>
<evidence type="ECO:0000256" key="6">
    <source>
        <dbReference type="RuleBase" id="RU004168"/>
    </source>
</evidence>
<dbReference type="RefSeq" id="WP_093048559.1">
    <property type="nucleotide sequence ID" value="NZ_FOGT01000004.1"/>
</dbReference>
<dbReference type="InterPro" id="IPR001792">
    <property type="entry name" value="Acylphosphatase-like_dom"/>
</dbReference>
<protein>
    <recommendedName>
        <fullName evidence="3 5">acylphosphatase</fullName>
        <ecNumber evidence="2 5">3.6.1.7</ecNumber>
    </recommendedName>
</protein>
<evidence type="ECO:0000256" key="1">
    <source>
        <dbReference type="ARBA" id="ARBA00005614"/>
    </source>
</evidence>
<dbReference type="PANTHER" id="PTHR47268">
    <property type="entry name" value="ACYLPHOSPHATASE"/>
    <property type="match status" value="1"/>
</dbReference>
<reference evidence="9" key="1">
    <citation type="submission" date="2016-10" db="EMBL/GenBank/DDBJ databases">
        <authorList>
            <person name="Varghese N."/>
            <person name="Submissions S."/>
        </authorList>
    </citation>
    <scope>NUCLEOTIDE SEQUENCE [LARGE SCALE GENOMIC DNA]</scope>
    <source>
        <strain evidence="9">S9</strain>
    </source>
</reference>
<dbReference type="EC" id="3.6.1.7" evidence="2 5"/>